<dbReference type="GO" id="GO:0003676">
    <property type="term" value="F:nucleic acid binding"/>
    <property type="evidence" value="ECO:0007669"/>
    <property type="project" value="InterPro"/>
</dbReference>
<keyword evidence="3" id="KW-0378">Hydrolase</keyword>
<dbReference type="PANTHER" id="PTHR47835">
    <property type="entry name" value="HFM1, ATP DEPENDENT DNA HELICASE HOMOLOG"/>
    <property type="match status" value="1"/>
</dbReference>
<dbReference type="CDD" id="cd18795">
    <property type="entry name" value="SF2_C_Ski2"/>
    <property type="match status" value="1"/>
</dbReference>
<dbReference type="Proteomes" id="UP000769528">
    <property type="component" value="Unassembled WGS sequence"/>
</dbReference>
<comment type="catalytic activity">
    <reaction evidence="10">
        <text>ATP + H2O = ADP + phosphate + H(+)</text>
        <dbReference type="Rhea" id="RHEA:13065"/>
        <dbReference type="ChEBI" id="CHEBI:15377"/>
        <dbReference type="ChEBI" id="CHEBI:15378"/>
        <dbReference type="ChEBI" id="CHEBI:30616"/>
        <dbReference type="ChEBI" id="CHEBI:43474"/>
        <dbReference type="ChEBI" id="CHEBI:456216"/>
        <dbReference type="EC" id="5.6.2.4"/>
    </reaction>
</comment>
<dbReference type="EC" id="5.6.2.4" evidence="9"/>
<evidence type="ECO:0000256" key="11">
    <source>
        <dbReference type="SAM" id="MobiDB-lite"/>
    </source>
</evidence>
<accession>A0A9P8THG5</accession>
<dbReference type="SMART" id="SM00490">
    <property type="entry name" value="HELICc"/>
    <property type="match status" value="1"/>
</dbReference>
<dbReference type="Gene3D" id="3.40.50.300">
    <property type="entry name" value="P-loop containing nucleotide triphosphate hydrolases"/>
    <property type="match status" value="2"/>
</dbReference>
<dbReference type="FunFam" id="1.10.3380.10:FF:000012">
    <property type="entry name" value="DEAD/DEAH box DNA helicase"/>
    <property type="match status" value="1"/>
</dbReference>
<dbReference type="InterPro" id="IPR001650">
    <property type="entry name" value="Helicase_C-like"/>
</dbReference>
<protein>
    <recommendedName>
        <fullName evidence="9">DNA 3'-5' helicase</fullName>
        <ecNumber evidence="9">5.6.2.4</ecNumber>
    </recommendedName>
</protein>
<evidence type="ECO:0000256" key="10">
    <source>
        <dbReference type="ARBA" id="ARBA00048988"/>
    </source>
</evidence>
<dbReference type="InterPro" id="IPR004179">
    <property type="entry name" value="Sec63-dom"/>
</dbReference>
<evidence type="ECO:0000256" key="8">
    <source>
        <dbReference type="ARBA" id="ARBA00034617"/>
    </source>
</evidence>
<comment type="similarity">
    <text evidence="1">Belongs to the helicase family. SKI2 subfamily.</text>
</comment>
<dbReference type="PANTHER" id="PTHR47835:SF3">
    <property type="entry name" value="HELICASE FOR MEIOSIS 1"/>
    <property type="match status" value="1"/>
</dbReference>
<dbReference type="SUPFAM" id="SSF52540">
    <property type="entry name" value="P-loop containing nucleoside triphosphate hydrolases"/>
    <property type="match status" value="1"/>
</dbReference>
<evidence type="ECO:0000256" key="1">
    <source>
        <dbReference type="ARBA" id="ARBA00010140"/>
    </source>
</evidence>
<reference evidence="14" key="1">
    <citation type="journal article" date="2021" name="Open Biol.">
        <title>Shared evolutionary footprints suggest mitochondrial oxidative damage underlies multiple complex I losses in fungi.</title>
        <authorList>
            <person name="Schikora-Tamarit M.A."/>
            <person name="Marcet-Houben M."/>
            <person name="Nosek J."/>
            <person name="Gabaldon T."/>
        </authorList>
    </citation>
    <scope>NUCLEOTIDE SEQUENCE</scope>
    <source>
        <strain evidence="14">CBS6341</strain>
    </source>
</reference>
<dbReference type="PROSITE" id="PS51194">
    <property type="entry name" value="HELICASE_CTER"/>
    <property type="match status" value="1"/>
</dbReference>
<organism evidence="14 15">
    <name type="scientific">Wickerhamomyces mucosus</name>
    <dbReference type="NCBI Taxonomy" id="1378264"/>
    <lineage>
        <taxon>Eukaryota</taxon>
        <taxon>Fungi</taxon>
        <taxon>Dikarya</taxon>
        <taxon>Ascomycota</taxon>
        <taxon>Saccharomycotina</taxon>
        <taxon>Saccharomycetes</taxon>
        <taxon>Phaffomycetales</taxon>
        <taxon>Wickerhamomycetaceae</taxon>
        <taxon>Wickerhamomyces</taxon>
    </lineage>
</organism>
<proteinExistence type="inferred from homology"/>
<name>A0A9P8THG5_9ASCO</name>
<evidence type="ECO:0000256" key="3">
    <source>
        <dbReference type="ARBA" id="ARBA00022801"/>
    </source>
</evidence>
<keyword evidence="6" id="KW-0413">Isomerase</keyword>
<evidence type="ECO:0000256" key="6">
    <source>
        <dbReference type="ARBA" id="ARBA00023235"/>
    </source>
</evidence>
<dbReference type="Gene3D" id="1.10.10.10">
    <property type="entry name" value="Winged helix-like DNA-binding domain superfamily/Winged helix DNA-binding domain"/>
    <property type="match status" value="1"/>
</dbReference>
<comment type="caution">
    <text evidence="14">The sequence shown here is derived from an EMBL/GenBank/DDBJ whole genome shotgun (WGS) entry which is preliminary data.</text>
</comment>
<evidence type="ECO:0000256" key="2">
    <source>
        <dbReference type="ARBA" id="ARBA00022741"/>
    </source>
</evidence>
<feature type="domain" description="Helicase C-terminal" evidence="13">
    <location>
        <begin position="348"/>
        <end position="530"/>
    </location>
</feature>
<dbReference type="InterPro" id="IPR036390">
    <property type="entry name" value="WH_DNA-bd_sf"/>
</dbReference>
<evidence type="ECO:0000259" key="13">
    <source>
        <dbReference type="PROSITE" id="PS51194"/>
    </source>
</evidence>
<dbReference type="InterPro" id="IPR011545">
    <property type="entry name" value="DEAD/DEAH_box_helicase_dom"/>
</dbReference>
<dbReference type="InterPro" id="IPR027417">
    <property type="entry name" value="P-loop_NTPase"/>
</dbReference>
<dbReference type="GO" id="GO:0005524">
    <property type="term" value="F:ATP binding"/>
    <property type="evidence" value="ECO:0007669"/>
    <property type="project" value="UniProtKB-KW"/>
</dbReference>
<dbReference type="InterPro" id="IPR036388">
    <property type="entry name" value="WH-like_DNA-bd_sf"/>
</dbReference>
<dbReference type="PROSITE" id="PS51192">
    <property type="entry name" value="HELICASE_ATP_BIND_1"/>
    <property type="match status" value="1"/>
</dbReference>
<dbReference type="SMART" id="SM00973">
    <property type="entry name" value="Sec63"/>
    <property type="match status" value="1"/>
</dbReference>
<dbReference type="Pfam" id="PF23445">
    <property type="entry name" value="WHD_SNRNP200"/>
    <property type="match status" value="1"/>
</dbReference>
<dbReference type="Pfam" id="PF00271">
    <property type="entry name" value="Helicase_C"/>
    <property type="match status" value="1"/>
</dbReference>
<dbReference type="FunFam" id="1.10.10.10:FF:000012">
    <property type="entry name" value="U5 small nuclear ribonucleoprotein helicase"/>
    <property type="match status" value="1"/>
</dbReference>
<keyword evidence="15" id="KW-1185">Reference proteome</keyword>
<dbReference type="SUPFAM" id="SSF158702">
    <property type="entry name" value="Sec63 N-terminal domain-like"/>
    <property type="match status" value="1"/>
</dbReference>
<dbReference type="SMART" id="SM00487">
    <property type="entry name" value="DEXDc"/>
    <property type="match status" value="1"/>
</dbReference>
<dbReference type="GO" id="GO:0016787">
    <property type="term" value="F:hydrolase activity"/>
    <property type="evidence" value="ECO:0007669"/>
    <property type="project" value="UniProtKB-KW"/>
</dbReference>
<evidence type="ECO:0000256" key="5">
    <source>
        <dbReference type="ARBA" id="ARBA00022840"/>
    </source>
</evidence>
<feature type="domain" description="Helicase ATP-binding" evidence="12">
    <location>
        <begin position="134"/>
        <end position="309"/>
    </location>
</feature>
<keyword evidence="7" id="KW-0469">Meiosis</keyword>
<evidence type="ECO:0000313" key="15">
    <source>
        <dbReference type="Proteomes" id="UP000769528"/>
    </source>
</evidence>
<dbReference type="Pfam" id="PF02889">
    <property type="entry name" value="Sec63"/>
    <property type="match status" value="1"/>
</dbReference>
<keyword evidence="2" id="KW-0547">Nucleotide-binding</keyword>
<keyword evidence="4" id="KW-0347">Helicase</keyword>
<gene>
    <name evidence="14" type="ORF">WICMUC_001548</name>
</gene>
<feature type="compositionally biased region" description="Low complexity" evidence="11">
    <location>
        <begin position="86"/>
        <end position="97"/>
    </location>
</feature>
<sequence length="1346" mass="154612">MDFLEQLDQLSDDNDIIEEISTTISNNQISTEQTYYDERCFNKDQFQFQGIKSVDCDVFQKEEHNKDIDQQRTFNDGNTKNELITSKPSPSASNIINPSSNKYDELIPVEQLPDKARSVFKFNYFNQIQSLCFNQLYESDHNCVISSPTGSGKTVLFELAILRLLSTQCNFQNIKILYIAPTKSLGFERQNDWSMKFSSYGLTVGVLNSDTGFVETDRVKKANIIITTPEKWDLMTRKWSDYSRLFDLIKLLLIDEVHLLKENRGSVLEVVVTRMKKICRHIRVLALSATVPNIHDVSKWIKLSSDSDSTAVTMVFGEEYRPVRLDTKVLGYKQSTNDWVFDGMLNCKVIELLKTYNKNRKPVLIFCPTRNSAISTAKYLSLHYQELQSTVSNCTIKDKELLALNKTGVSYHHAGLSLEDRLCVERDFIARRIKILCCTSTLAVGVNLPAYLVIIKGTKIWNITQFEEYSELDILQMIGRAGRPQFETEAQAIIMTSLENQYHYENFVKGNEKLESRLHLNLHENLMSEIFLKTIQSLEDALTWLKHTFFYARYRSNPTAYNEIKNTNESDMDMRLLRFCETQIKDLMNFSLIRINNRFYESTALGDAMTKHYVQFETMKLFNNFKGAQSIADILLLVSKCKEFGTIRLKRTEKRLFKDINSSPILKFPLKSKDLKNPKPIEHGYEKVYLLVQYELGGLEYPNDPLFSKLQQSFKQDKAFVFKHIKRLVKCLIDCLIENKDYVSLNNCYALSRCISGGCWEDSSIVLKQIENIGVITAKRFATHGIRTFEDLQRLQPGQIEYFGCLKPGAGNRIKSLVNNIPKFHITSKIARSYKEKSESNTVAVEIKLNIETKSEVSRWNGRPLTLIIITGLSSGELVHFRRTVFNKIQGNRSFVLKIKLKSNELSAVTSLFFDEVAGLVSENTLSFTNELDPSLLETLNKGFKKQDKPSATQDKLKSNYHLYLDLLISLLLKNLLTYYSSGDGFEIVDFNIDMDDDDDLDALLVQRLKRSRDEQSALIIQSKESISCKHKCIPESNKRPRVKKSQDGDNFNNANLRTIDTLLTVSSSKTIKPFYKPVIDAPIKNLLLNKPGTLSPSIKHHLLEDCSQQKVKDDKDFLQKKSVKTISKDKYMYKAFDDLKKPQSKDNWPKLKQMNKVKQNIDYKNSIENKKKRVQENHCSNESLEQGKNKRRFIDESFESDSGTENFDITDLLNKRPPLVQNKVKPEPSRKEDATATPFILEKPNNSNESKNTSSDFYTIPFGSNSNYNNSSMGFDYSGIHVSSHSLDGEIIKKTETIPLHVDDDNDEELSNKFLHSDFELEGLNDSESNNEDYRNIFGSDVVII</sequence>
<evidence type="ECO:0000256" key="4">
    <source>
        <dbReference type="ARBA" id="ARBA00022806"/>
    </source>
</evidence>
<evidence type="ECO:0000256" key="7">
    <source>
        <dbReference type="ARBA" id="ARBA00023254"/>
    </source>
</evidence>
<dbReference type="EMBL" id="JAEUBF010000443">
    <property type="protein sequence ID" value="KAH3678531.1"/>
    <property type="molecule type" value="Genomic_DNA"/>
</dbReference>
<dbReference type="Pfam" id="PF00270">
    <property type="entry name" value="DEAD"/>
    <property type="match status" value="1"/>
</dbReference>
<feature type="region of interest" description="Disordered" evidence="11">
    <location>
        <begin position="71"/>
        <end position="97"/>
    </location>
</feature>
<dbReference type="SUPFAM" id="SSF46785">
    <property type="entry name" value="Winged helix' DNA-binding domain"/>
    <property type="match status" value="1"/>
</dbReference>
<evidence type="ECO:0000256" key="9">
    <source>
        <dbReference type="ARBA" id="ARBA00034808"/>
    </source>
</evidence>
<reference evidence="14" key="2">
    <citation type="submission" date="2021-01" db="EMBL/GenBank/DDBJ databases">
        <authorList>
            <person name="Schikora-Tamarit M.A."/>
        </authorList>
    </citation>
    <scope>NUCLEOTIDE SEQUENCE</scope>
    <source>
        <strain evidence="14">CBS6341</strain>
    </source>
</reference>
<dbReference type="Gene3D" id="1.10.3380.10">
    <property type="entry name" value="Sec63 N-terminal domain-like domain"/>
    <property type="match status" value="1"/>
</dbReference>
<dbReference type="GO" id="GO:0043138">
    <property type="term" value="F:3'-5' DNA helicase activity"/>
    <property type="evidence" value="ECO:0007669"/>
    <property type="project" value="UniProtKB-EC"/>
</dbReference>
<feature type="compositionally biased region" description="Polar residues" evidence="11">
    <location>
        <begin position="71"/>
        <end position="84"/>
    </location>
</feature>
<feature type="region of interest" description="Disordered" evidence="11">
    <location>
        <begin position="1173"/>
        <end position="1193"/>
    </location>
</feature>
<dbReference type="GO" id="GO:0051321">
    <property type="term" value="P:meiotic cell cycle"/>
    <property type="evidence" value="ECO:0007669"/>
    <property type="project" value="UniProtKB-KW"/>
</dbReference>
<dbReference type="InterPro" id="IPR052247">
    <property type="entry name" value="Meiotic_Crossover_Helicase"/>
</dbReference>
<evidence type="ECO:0000259" key="12">
    <source>
        <dbReference type="PROSITE" id="PS51192"/>
    </source>
</evidence>
<evidence type="ECO:0000313" key="14">
    <source>
        <dbReference type="EMBL" id="KAH3678531.1"/>
    </source>
</evidence>
<keyword evidence="5" id="KW-0067">ATP-binding</keyword>
<dbReference type="InterPro" id="IPR057842">
    <property type="entry name" value="WH_MER3"/>
</dbReference>
<dbReference type="InterPro" id="IPR014001">
    <property type="entry name" value="Helicase_ATP-bd"/>
</dbReference>
<dbReference type="OrthoDB" id="5575at2759"/>
<comment type="catalytic activity">
    <reaction evidence="8">
        <text>Couples ATP hydrolysis with the unwinding of duplex DNA by translocating in the 3'-5' direction.</text>
        <dbReference type="EC" id="5.6.2.4"/>
    </reaction>
</comment>